<evidence type="ECO:0000256" key="3">
    <source>
        <dbReference type="ARBA" id="ARBA00022553"/>
    </source>
</evidence>
<feature type="chain" id="PRO_5029878202" evidence="7">
    <location>
        <begin position="27"/>
        <end position="1668"/>
    </location>
</feature>
<dbReference type="GO" id="GO:0005876">
    <property type="term" value="C:spindle microtubule"/>
    <property type="evidence" value="ECO:0007669"/>
    <property type="project" value="TreeGrafter"/>
</dbReference>
<dbReference type="InterPro" id="IPR048726">
    <property type="entry name" value="NuMA_LGNBD"/>
</dbReference>
<comment type="caution">
    <text evidence="9">The sequence shown here is derived from an EMBL/GenBank/DDBJ whole genome shotgun (WGS) entry which is preliminary data.</text>
</comment>
<accession>A0A7J7VJS9</accession>
<comment type="subcellular location">
    <subcellularLocation>
        <location evidence="1">Cytoplasm</location>
    </subcellularLocation>
</comment>
<dbReference type="CDD" id="cd22224">
    <property type="entry name" value="HkD_NuMA"/>
    <property type="match status" value="1"/>
</dbReference>
<feature type="compositionally biased region" description="Basic and acidic residues" evidence="6">
    <location>
        <begin position="557"/>
        <end position="578"/>
    </location>
</feature>
<feature type="compositionally biased region" description="Basic and acidic residues" evidence="6">
    <location>
        <begin position="1088"/>
        <end position="1097"/>
    </location>
</feature>
<evidence type="ECO:0000256" key="5">
    <source>
        <dbReference type="SAM" id="Coils"/>
    </source>
</evidence>
<dbReference type="SUPFAM" id="SSF116907">
    <property type="entry name" value="Hook domain"/>
    <property type="match status" value="1"/>
</dbReference>
<feature type="region of interest" description="Disordered" evidence="6">
    <location>
        <begin position="1348"/>
        <end position="1459"/>
    </location>
</feature>
<feature type="domain" description="Nuclear mitotic apparatus protein 1 N-terminal hook" evidence="8">
    <location>
        <begin position="6"/>
        <end position="153"/>
    </location>
</feature>
<feature type="compositionally biased region" description="Basic and acidic residues" evidence="6">
    <location>
        <begin position="1137"/>
        <end position="1158"/>
    </location>
</feature>
<dbReference type="PANTHER" id="PTHR18902">
    <property type="entry name" value="NUCLEAR MITOTIC APPARATUS PROTEIN 1-RELATED"/>
    <property type="match status" value="1"/>
</dbReference>
<proteinExistence type="predicted"/>
<evidence type="ECO:0000256" key="2">
    <source>
        <dbReference type="ARBA" id="ARBA00022490"/>
    </source>
</evidence>
<feature type="signal peptide" evidence="7">
    <location>
        <begin position="1"/>
        <end position="26"/>
    </location>
</feature>
<evidence type="ECO:0000256" key="7">
    <source>
        <dbReference type="SAM" id="SignalP"/>
    </source>
</evidence>
<dbReference type="GO" id="GO:0005813">
    <property type="term" value="C:centrosome"/>
    <property type="evidence" value="ECO:0007669"/>
    <property type="project" value="TreeGrafter"/>
</dbReference>
<feature type="region of interest" description="Disordered" evidence="6">
    <location>
        <begin position="542"/>
        <end position="584"/>
    </location>
</feature>
<keyword evidence="7" id="KW-0732">Signal</keyword>
<feature type="region of interest" description="Disordered" evidence="6">
    <location>
        <begin position="1286"/>
        <end position="1314"/>
    </location>
</feature>
<dbReference type="GO" id="GO:0000132">
    <property type="term" value="P:establishment of mitotic spindle orientation"/>
    <property type="evidence" value="ECO:0007669"/>
    <property type="project" value="TreeGrafter"/>
</dbReference>
<dbReference type="PANTHER" id="PTHR18902:SF24">
    <property type="entry name" value="NUCLEAR MITOTIC APPARATUS PROTEIN 1"/>
    <property type="match status" value="1"/>
</dbReference>
<dbReference type="InterPro" id="IPR051841">
    <property type="entry name" value="MT-Golgi_org_protein"/>
</dbReference>
<organism evidence="9 10">
    <name type="scientific">Myotis myotis</name>
    <name type="common">Greater mouse-eared bat</name>
    <name type="synonym">Vespertilio myotis</name>
    <dbReference type="NCBI Taxonomy" id="51298"/>
    <lineage>
        <taxon>Eukaryota</taxon>
        <taxon>Metazoa</taxon>
        <taxon>Chordata</taxon>
        <taxon>Craniata</taxon>
        <taxon>Vertebrata</taxon>
        <taxon>Euteleostomi</taxon>
        <taxon>Mammalia</taxon>
        <taxon>Eutheria</taxon>
        <taxon>Laurasiatheria</taxon>
        <taxon>Chiroptera</taxon>
        <taxon>Yangochiroptera</taxon>
        <taxon>Vespertilionidae</taxon>
        <taxon>Myotis</taxon>
    </lineage>
</organism>
<feature type="region of interest" description="Disordered" evidence="6">
    <location>
        <begin position="923"/>
        <end position="953"/>
    </location>
</feature>
<feature type="compositionally biased region" description="Basic and acidic residues" evidence="6">
    <location>
        <begin position="1205"/>
        <end position="1217"/>
    </location>
</feature>
<feature type="compositionally biased region" description="Basic and acidic residues" evidence="6">
    <location>
        <begin position="923"/>
        <end position="946"/>
    </location>
</feature>
<keyword evidence="10" id="KW-1185">Reference proteome</keyword>
<dbReference type="EMBL" id="JABWUV010000010">
    <property type="protein sequence ID" value="KAF6325196.1"/>
    <property type="molecule type" value="Genomic_DNA"/>
</dbReference>
<evidence type="ECO:0000256" key="6">
    <source>
        <dbReference type="SAM" id="MobiDB-lite"/>
    </source>
</evidence>
<keyword evidence="4 5" id="KW-0175">Coiled coil</keyword>
<reference evidence="9 10" key="1">
    <citation type="journal article" date="2020" name="Nature">
        <title>Six reference-quality genomes reveal evolution of bat adaptations.</title>
        <authorList>
            <person name="Jebb D."/>
            <person name="Huang Z."/>
            <person name="Pippel M."/>
            <person name="Hughes G.M."/>
            <person name="Lavrichenko K."/>
            <person name="Devanna P."/>
            <person name="Winkler S."/>
            <person name="Jermiin L.S."/>
            <person name="Skirmuntt E.C."/>
            <person name="Katzourakis A."/>
            <person name="Burkitt-Gray L."/>
            <person name="Ray D.A."/>
            <person name="Sullivan K.A.M."/>
            <person name="Roscito J.G."/>
            <person name="Kirilenko B.M."/>
            <person name="Davalos L.M."/>
            <person name="Corthals A.P."/>
            <person name="Power M.L."/>
            <person name="Jones G."/>
            <person name="Ransome R.D."/>
            <person name="Dechmann D.K.N."/>
            <person name="Locatelli A.G."/>
            <person name="Puechmaille S.J."/>
            <person name="Fedrigo O."/>
            <person name="Jarvis E.D."/>
            <person name="Hiller M."/>
            <person name="Vernes S.C."/>
            <person name="Myers E.W."/>
            <person name="Teeling E.C."/>
        </authorList>
    </citation>
    <scope>NUCLEOTIDE SEQUENCE [LARGE SCALE GENOMIC DNA]</scope>
    <source>
        <strain evidence="9">MMyoMyo1</strain>
        <tissue evidence="9">Flight muscle</tissue>
    </source>
</reference>
<evidence type="ECO:0000256" key="1">
    <source>
        <dbReference type="ARBA" id="ARBA00004496"/>
    </source>
</evidence>
<gene>
    <name evidence="9" type="ORF">mMyoMyo1_014241</name>
</gene>
<keyword evidence="2" id="KW-0963">Cytoplasm</keyword>
<protein>
    <submittedName>
        <fullName evidence="9">Nuclear mitotic apparatus protein 1</fullName>
    </submittedName>
</protein>
<evidence type="ECO:0000313" key="10">
    <source>
        <dbReference type="Proteomes" id="UP000527355"/>
    </source>
</evidence>
<feature type="region of interest" description="Disordered" evidence="6">
    <location>
        <begin position="1529"/>
        <end position="1646"/>
    </location>
</feature>
<dbReference type="CDD" id="cd22298">
    <property type="entry name" value="NuMA_LGNBD"/>
    <property type="match status" value="1"/>
</dbReference>
<feature type="coiled-coil region" evidence="5">
    <location>
        <begin position="212"/>
        <end position="239"/>
    </location>
</feature>
<feature type="region of interest" description="Disordered" evidence="6">
    <location>
        <begin position="1201"/>
        <end position="1233"/>
    </location>
</feature>
<dbReference type="GO" id="GO:0005737">
    <property type="term" value="C:cytoplasm"/>
    <property type="evidence" value="ECO:0007669"/>
    <property type="project" value="UniProtKB-SubCell"/>
</dbReference>
<sequence length="1668" mass="186170">MTLHATRVAALLSWVNGLHVADPVEALLQLQDCSVFIKIIGSIHSTEESQQIVQQPVPERLDFVCSFLQKNRKHPSSPECLVSVQKVMEGSELELAKITMLLLYQSTVSSKSLRDWEQFDYKIQAELAVILKFVLDHEDGLNLNEDLENFLQKAPVPSSSISEELSPPSHQARKEVRFLELQKVASSSGNNFLSGSPASPMGDILQTPQFQMRRLKKQLADERNNRDELELELAENRKLLTERDAQVAMMQQRIDRLALLNEKQAASPLEPKELEELRGKNESLTMRLHETLKQCQDLKTEKSQMDRKINQLSEENGDLSFKLREFASHLQQLQGALNDLTEEHSKATQESGEKQAHLEKELSTALQDKKCLEEKNEILQGKLSQLEEHLARLQENPPQEKGEVLGDVLQLETLKQEAATLAADNTQLQTRVEALETERGQEEAKLLAERGHFEEEKQQLAGLIAELQSSLSNTRQAKEELEKASQAQEAQLSAQVATLTSELTTLNAALQQQNQELAGLKQQAKKDQAQLAQTLQQQEQASQGLRHQVEQLSTSLKQKEQQLEEATKELEATRRDHSQQLAAAAEEREASLREKDSVLQQVEALEKERAAKLEVLQQQLQAANEARDSAQTSVTQAQREKAELSQKVEELHACIEAARQEQCETQAQVAELKAQLRSEQQKATEREKVAQEKNQLQEQVRALEESLMVTKGGLEEEKRRAASALEEQQCCIAKLEAETQSLVEQHKQEQKELEEEKAGRKELEARLQQLGEAHQAVTEALRRELAEAIASQREAESECKQLAKEVATWRERYEDSQQEEAQYGAMFQEQLMTLKEECEKARQELQEAKEKVAGIEAHSELQIGRQQSELAQLHASLARAHQQVQEKEIRAQKLADDLSTLQEKMAATSKEVARLEALVRKAGEHKETTSSELLKEPPRAGDRESEWLEEQPGRRFCSTQAALQAMEREAEQMGSELERLRAALMESQGQQEEERGEQERELARLAQERGRAQADLVLEKAAKAELEMRLQNALNEQRVEFATLQEALAHALKEKEGKDQELAKLRGQEAAQRTELGELQQTVEQLKKQLAKMEGEHQQSLGTASGEDTCGSGAQSEALGKTKRRGPDPEALQAEVSKLEQQCREHQEKASSLERSLESARASQAERATTLETLRGQLEEKARELGRTQDTLASAQRELATLRTKAQDHSKAEDEWKAQMTRGQQEAERKNSLISSLEEEVSILNRQVLEKEGESKELKRLVVAESEKSQKLDLSIDSLDLSCEGTPLTTTSKLPRTQPDGTSIPGEPASPISQRLPPKVESLESLYFTPIPARGQPPLEGSLDSLGDIFPESGRKTRSARRRTTQIINITMTKKSDGEEPDSANSSFYSTQSAPVSQAGPRATCSTQSLARLGSPDDGNSALLSLPGYRPTTRSSARRSQAGVSSGAPPGRNSFYMGTCQDEPEQLDDWNRIAELQQRNRVCPPHLKTCYPLESRPSLSLATITDEEMKTGDPQETLRRASMQPTQIAEGTGITTRQRKRVSLEPHQGPGTPESKKPTSCFPRPMTPRDRHEGRKQSTTEAQKKAAPAVVKQADRRQSMTFSILNTPKKLGNSLLRRGASKKALPKASPNTSSGTRRSPRIATTTASAATAAAIVAATSRAKGKAKH</sequence>
<evidence type="ECO:0000313" key="9">
    <source>
        <dbReference type="EMBL" id="KAF6325196.1"/>
    </source>
</evidence>
<evidence type="ECO:0000256" key="4">
    <source>
        <dbReference type="ARBA" id="ARBA00023054"/>
    </source>
</evidence>
<feature type="compositionally biased region" description="Basic and acidic residues" evidence="6">
    <location>
        <begin position="1567"/>
        <end position="1584"/>
    </location>
</feature>
<feature type="region of interest" description="Disordered" evidence="6">
    <location>
        <begin position="1088"/>
        <end position="1175"/>
    </location>
</feature>
<dbReference type="Pfam" id="PF21670">
    <property type="entry name" value="HOOK_N_NuMA"/>
    <property type="match status" value="1"/>
</dbReference>
<name>A0A7J7VJS9_MYOMY</name>
<feature type="compositionally biased region" description="Polar residues" evidence="6">
    <location>
        <begin position="1432"/>
        <end position="1444"/>
    </location>
</feature>
<dbReference type="InterPro" id="IPR048724">
    <property type="entry name" value="NuMA_N_HOOK"/>
</dbReference>
<feature type="compositionally biased region" description="Polar residues" evidence="6">
    <location>
        <begin position="1383"/>
        <end position="1396"/>
    </location>
</feature>
<dbReference type="Proteomes" id="UP000527355">
    <property type="component" value="Unassembled WGS sequence"/>
</dbReference>
<feature type="compositionally biased region" description="Polar residues" evidence="6">
    <location>
        <begin position="1287"/>
        <end position="1301"/>
    </location>
</feature>
<evidence type="ECO:0000259" key="8">
    <source>
        <dbReference type="Pfam" id="PF21670"/>
    </source>
</evidence>
<dbReference type="GO" id="GO:0000922">
    <property type="term" value="C:spindle pole"/>
    <property type="evidence" value="ECO:0007669"/>
    <property type="project" value="TreeGrafter"/>
</dbReference>
<dbReference type="GO" id="GO:0008017">
    <property type="term" value="F:microtubule binding"/>
    <property type="evidence" value="ECO:0007669"/>
    <property type="project" value="TreeGrafter"/>
</dbReference>
<keyword evidence="3" id="KW-0597">Phosphoprotein</keyword>
<dbReference type="VEuPathDB" id="HostDB:GeneID_118664703"/>